<name>A0A6J7XU71_9ZZZZ</name>
<dbReference type="GO" id="GO:0008360">
    <property type="term" value="P:regulation of cell shape"/>
    <property type="evidence" value="ECO:0007669"/>
    <property type="project" value="UniProtKB-KW"/>
</dbReference>
<dbReference type="NCBIfam" id="TIGR01143">
    <property type="entry name" value="murF"/>
    <property type="match status" value="1"/>
</dbReference>
<evidence type="ECO:0000256" key="1">
    <source>
        <dbReference type="ARBA" id="ARBA00022490"/>
    </source>
</evidence>
<evidence type="ECO:0000256" key="10">
    <source>
        <dbReference type="ARBA" id="ARBA00031461"/>
    </source>
</evidence>
<dbReference type="InterPro" id="IPR005863">
    <property type="entry name" value="UDP-N-AcMur_synth"/>
</dbReference>
<dbReference type="SUPFAM" id="SSF63418">
    <property type="entry name" value="MurE/MurF N-terminal domain"/>
    <property type="match status" value="1"/>
</dbReference>
<dbReference type="Gene3D" id="3.40.1390.10">
    <property type="entry name" value="MurE/MurF, N-terminal domain"/>
    <property type="match status" value="1"/>
</dbReference>
<evidence type="ECO:0000259" key="12">
    <source>
        <dbReference type="Pfam" id="PF08245"/>
    </source>
</evidence>
<dbReference type="GO" id="GO:0071555">
    <property type="term" value="P:cell wall organization"/>
    <property type="evidence" value="ECO:0007669"/>
    <property type="project" value="UniProtKB-KW"/>
</dbReference>
<dbReference type="Gene3D" id="3.40.1190.10">
    <property type="entry name" value="Mur-like, catalytic domain"/>
    <property type="match status" value="1"/>
</dbReference>
<gene>
    <name evidence="13" type="ORF">UFOPK3554_01008</name>
</gene>
<keyword evidence="9" id="KW-0961">Cell wall biogenesis/degradation</keyword>
<dbReference type="EMBL" id="CAFBSG010000015">
    <property type="protein sequence ID" value="CAB5240713.1"/>
    <property type="molecule type" value="Genomic_DNA"/>
</dbReference>
<dbReference type="GO" id="GO:0047480">
    <property type="term" value="F:UDP-N-acetylmuramoyl-tripeptide-D-alanyl-D-alanine ligase activity"/>
    <property type="evidence" value="ECO:0007669"/>
    <property type="project" value="InterPro"/>
</dbReference>
<dbReference type="InterPro" id="IPR013221">
    <property type="entry name" value="Mur_ligase_cen"/>
</dbReference>
<organism evidence="13">
    <name type="scientific">freshwater metagenome</name>
    <dbReference type="NCBI Taxonomy" id="449393"/>
    <lineage>
        <taxon>unclassified sequences</taxon>
        <taxon>metagenomes</taxon>
        <taxon>ecological metagenomes</taxon>
    </lineage>
</organism>
<evidence type="ECO:0000256" key="4">
    <source>
        <dbReference type="ARBA" id="ARBA00022741"/>
    </source>
</evidence>
<keyword evidence="3" id="KW-0132">Cell division</keyword>
<dbReference type="PANTHER" id="PTHR43024:SF1">
    <property type="entry name" value="UDP-N-ACETYLMURAMOYL-TRIPEPTIDE--D-ALANYL-D-ALANINE LIGASE"/>
    <property type="match status" value="1"/>
</dbReference>
<protein>
    <recommendedName>
        <fullName evidence="10">UDP-MurNAc-pentapeptide synthetase</fullName>
    </recommendedName>
</protein>
<dbReference type="SUPFAM" id="SSF53623">
    <property type="entry name" value="MurD-like peptide ligases, catalytic domain"/>
    <property type="match status" value="1"/>
</dbReference>
<evidence type="ECO:0000256" key="9">
    <source>
        <dbReference type="ARBA" id="ARBA00023316"/>
    </source>
</evidence>
<keyword evidence="8" id="KW-0131">Cell cycle</keyword>
<dbReference type="GO" id="GO:0051301">
    <property type="term" value="P:cell division"/>
    <property type="evidence" value="ECO:0007669"/>
    <property type="project" value="UniProtKB-KW"/>
</dbReference>
<keyword evidence="6" id="KW-0133">Cell shape</keyword>
<keyword evidence="7" id="KW-0573">Peptidoglycan synthesis</keyword>
<dbReference type="InterPro" id="IPR004101">
    <property type="entry name" value="Mur_ligase_C"/>
</dbReference>
<dbReference type="Pfam" id="PF08245">
    <property type="entry name" value="Mur_ligase_M"/>
    <property type="match status" value="1"/>
</dbReference>
<feature type="domain" description="Mur ligase central" evidence="12">
    <location>
        <begin position="106"/>
        <end position="292"/>
    </location>
</feature>
<reference evidence="13" key="1">
    <citation type="submission" date="2020-05" db="EMBL/GenBank/DDBJ databases">
        <authorList>
            <person name="Chiriac C."/>
            <person name="Salcher M."/>
            <person name="Ghai R."/>
            <person name="Kavagutti S V."/>
        </authorList>
    </citation>
    <scope>NUCLEOTIDE SEQUENCE</scope>
</reference>
<dbReference type="InterPro" id="IPR035911">
    <property type="entry name" value="MurE/MurF_N"/>
</dbReference>
<dbReference type="InterPro" id="IPR036615">
    <property type="entry name" value="Mur_ligase_C_dom_sf"/>
</dbReference>
<dbReference type="GO" id="GO:0009252">
    <property type="term" value="P:peptidoglycan biosynthetic process"/>
    <property type="evidence" value="ECO:0007669"/>
    <property type="project" value="UniProtKB-KW"/>
</dbReference>
<keyword evidence="4" id="KW-0547">Nucleotide-binding</keyword>
<dbReference type="InterPro" id="IPR051046">
    <property type="entry name" value="MurCDEF_CellWall_CoF430Synth"/>
</dbReference>
<evidence type="ECO:0000256" key="3">
    <source>
        <dbReference type="ARBA" id="ARBA00022618"/>
    </source>
</evidence>
<dbReference type="HAMAP" id="MF_02019">
    <property type="entry name" value="MurF"/>
    <property type="match status" value="1"/>
</dbReference>
<evidence type="ECO:0000256" key="6">
    <source>
        <dbReference type="ARBA" id="ARBA00022960"/>
    </source>
</evidence>
<accession>A0A6J7XU71</accession>
<keyword evidence="2" id="KW-0436">Ligase</keyword>
<evidence type="ECO:0000256" key="2">
    <source>
        <dbReference type="ARBA" id="ARBA00022598"/>
    </source>
</evidence>
<dbReference type="PANTHER" id="PTHR43024">
    <property type="entry name" value="UDP-N-ACETYLMURAMOYL-TRIPEPTIDE--D-ALANYL-D-ALANINE LIGASE"/>
    <property type="match status" value="1"/>
</dbReference>
<evidence type="ECO:0000256" key="8">
    <source>
        <dbReference type="ARBA" id="ARBA00023306"/>
    </source>
</evidence>
<feature type="domain" description="Mur ligase C-terminal" evidence="11">
    <location>
        <begin position="316"/>
        <end position="438"/>
    </location>
</feature>
<dbReference type="AlphaFoldDB" id="A0A6J7XU71"/>
<evidence type="ECO:0000256" key="7">
    <source>
        <dbReference type="ARBA" id="ARBA00022984"/>
    </source>
</evidence>
<sequence>MISLTAKEITDIVGGVLHGDPTAIVSKAPVFNSVKAQPGSLFLALIGEKSDGHEYVQDAFLHGATLALTSKKVVGNCLVVPDVISAVSTLAIEIRNRLSQLTVIGITGSTGKTTAKDLLTAVLTVHGPTVATMQSFNNELGMPITLLECDEKTAYCILEMGARHSGDIARLCEIAKPNIGVVLGVGSAHLGEFGSVEKIASTKSELIKSLGPDGIAILGSYDSWTLDMANVHNGRTVIFGVRPTDEVRAADIELREGRPHFDLVTSAGRDAVGLRLVGSHQVANALSAAAVATVLGLSIESIASALSTAEIQSKWRMELHELPDLMLINDSYNANPESMAAALRTLVLFAQESGGQSWAFLGAMKELGSQAAQEHAAIGFLAHTLGVDNLVCVNAAGYGEAVPENSHLAMHYCPDRTSALELVSHVSPGDVILVKGSRSEGLEELARGIEEVWLKRSSEIVEETQ</sequence>
<proteinExistence type="inferred from homology"/>
<keyword evidence="1" id="KW-0963">Cytoplasm</keyword>
<evidence type="ECO:0000313" key="13">
    <source>
        <dbReference type="EMBL" id="CAB5240713.1"/>
    </source>
</evidence>
<dbReference type="Gene3D" id="3.90.190.20">
    <property type="entry name" value="Mur ligase, C-terminal domain"/>
    <property type="match status" value="1"/>
</dbReference>
<evidence type="ECO:0000259" key="11">
    <source>
        <dbReference type="Pfam" id="PF02875"/>
    </source>
</evidence>
<keyword evidence="5" id="KW-0067">ATP-binding</keyword>
<dbReference type="SUPFAM" id="SSF53244">
    <property type="entry name" value="MurD-like peptide ligases, peptide-binding domain"/>
    <property type="match status" value="1"/>
</dbReference>
<dbReference type="InterPro" id="IPR036565">
    <property type="entry name" value="Mur-like_cat_sf"/>
</dbReference>
<dbReference type="Pfam" id="PF02875">
    <property type="entry name" value="Mur_ligase_C"/>
    <property type="match status" value="1"/>
</dbReference>
<evidence type="ECO:0000256" key="5">
    <source>
        <dbReference type="ARBA" id="ARBA00022840"/>
    </source>
</evidence>
<dbReference type="GO" id="GO:0005524">
    <property type="term" value="F:ATP binding"/>
    <property type="evidence" value="ECO:0007669"/>
    <property type="project" value="UniProtKB-KW"/>
</dbReference>